<feature type="transmembrane region" description="Helical" evidence="1">
    <location>
        <begin position="6"/>
        <end position="27"/>
    </location>
</feature>
<dbReference type="PANTHER" id="PTHR37953">
    <property type="entry name" value="UPF0127 PROTEIN MJ1496"/>
    <property type="match status" value="1"/>
</dbReference>
<accession>A0A2H0X857</accession>
<gene>
    <name evidence="2" type="ORF">COT52_00560</name>
</gene>
<reference evidence="3" key="1">
    <citation type="submission" date="2017-09" db="EMBL/GenBank/DDBJ databases">
        <title>Depth-based differentiation of microbial function through sediment-hosted aquifers and enrichment of novel symbionts in the deep terrestrial subsurface.</title>
        <authorList>
            <person name="Probst A.J."/>
            <person name="Ladd B."/>
            <person name="Jarett J.K."/>
            <person name="Geller-Mcgrath D.E."/>
            <person name="Sieber C.M.K."/>
            <person name="Emerson J.B."/>
            <person name="Anantharaman K."/>
            <person name="Thomas B.C."/>
            <person name="Malmstrom R."/>
            <person name="Stieglmeier M."/>
            <person name="Klingl A."/>
            <person name="Woyke T."/>
            <person name="Ryan C.M."/>
            <person name="Banfield J.F."/>
        </authorList>
    </citation>
    <scope>NUCLEOTIDE SEQUENCE [LARGE SCALE GENOMIC DNA]</scope>
</reference>
<dbReference type="AlphaFoldDB" id="A0A2H0X857"/>
<evidence type="ECO:0008006" key="4">
    <source>
        <dbReference type="Google" id="ProtNLM"/>
    </source>
</evidence>
<dbReference type="Pfam" id="PF02643">
    <property type="entry name" value="DUF192"/>
    <property type="match status" value="1"/>
</dbReference>
<keyword evidence="1" id="KW-1133">Transmembrane helix</keyword>
<keyword evidence="1" id="KW-0472">Membrane</keyword>
<proteinExistence type="predicted"/>
<organism evidence="2 3">
    <name type="scientific">candidate division WWE3 bacterium CG08_land_8_20_14_0_20_43_13</name>
    <dbReference type="NCBI Taxonomy" id="1975087"/>
    <lineage>
        <taxon>Bacteria</taxon>
        <taxon>Katanobacteria</taxon>
    </lineage>
</organism>
<evidence type="ECO:0000313" key="2">
    <source>
        <dbReference type="EMBL" id="PIS21106.1"/>
    </source>
</evidence>
<evidence type="ECO:0000313" key="3">
    <source>
        <dbReference type="Proteomes" id="UP000231414"/>
    </source>
</evidence>
<dbReference type="InterPro" id="IPR038695">
    <property type="entry name" value="Saro_0823-like_sf"/>
</dbReference>
<sequence length="166" mass="18605">MITNKAIVTITVIFTAALLTMETANFFKTKKDRPAGISCVDTATFKDHTFCLELATIRDDQAKGLSGRSSITETEGMLFGYPTEDYYSFWMKDMLVPIDMLWLDSNGVVVNLETNVQPPKAGTADSELQVYRPNQKARYVLEIKAGMANKIGLSLGEKIELRFNYE</sequence>
<dbReference type="InterPro" id="IPR003795">
    <property type="entry name" value="DUF192"/>
</dbReference>
<name>A0A2H0X857_UNCKA</name>
<dbReference type="PANTHER" id="PTHR37953:SF1">
    <property type="entry name" value="UPF0127 PROTEIN MJ1496"/>
    <property type="match status" value="1"/>
</dbReference>
<dbReference type="Proteomes" id="UP000231414">
    <property type="component" value="Unassembled WGS sequence"/>
</dbReference>
<keyword evidence="1" id="KW-0812">Transmembrane</keyword>
<evidence type="ECO:0000256" key="1">
    <source>
        <dbReference type="SAM" id="Phobius"/>
    </source>
</evidence>
<dbReference type="EMBL" id="PEYW01000006">
    <property type="protein sequence ID" value="PIS21106.1"/>
    <property type="molecule type" value="Genomic_DNA"/>
</dbReference>
<protein>
    <recommendedName>
        <fullName evidence="4">DUF192 domain-containing protein</fullName>
    </recommendedName>
</protein>
<dbReference type="Gene3D" id="2.60.120.1140">
    <property type="entry name" value="Protein of unknown function DUF192"/>
    <property type="match status" value="1"/>
</dbReference>
<comment type="caution">
    <text evidence="2">The sequence shown here is derived from an EMBL/GenBank/DDBJ whole genome shotgun (WGS) entry which is preliminary data.</text>
</comment>